<dbReference type="Pfam" id="PF04126">
    <property type="entry name" value="Cyclophil_like"/>
    <property type="match status" value="1"/>
</dbReference>
<reference evidence="2" key="1">
    <citation type="journal article" date="2020" name="mSystems">
        <title>Genome- and Community-Level Interaction Insights into Carbon Utilization and Element Cycling Functions of Hydrothermarchaeota in Hydrothermal Sediment.</title>
        <authorList>
            <person name="Zhou Z."/>
            <person name="Liu Y."/>
            <person name="Xu W."/>
            <person name="Pan J."/>
            <person name="Luo Z.H."/>
            <person name="Li M."/>
        </authorList>
    </citation>
    <scope>NUCLEOTIDE SEQUENCE [LARGE SCALE GENOMIC DNA]</scope>
    <source>
        <strain evidence="2">SpSt-1105</strain>
    </source>
</reference>
<organism evidence="2">
    <name type="scientific">Ignisphaera aggregans</name>
    <dbReference type="NCBI Taxonomy" id="334771"/>
    <lineage>
        <taxon>Archaea</taxon>
        <taxon>Thermoproteota</taxon>
        <taxon>Thermoprotei</taxon>
        <taxon>Desulfurococcales</taxon>
        <taxon>Desulfurococcaceae</taxon>
        <taxon>Ignisphaera</taxon>
    </lineage>
</organism>
<dbReference type="InterPro" id="IPR025658">
    <property type="entry name" value="Cyclophilin_TM1367"/>
</dbReference>
<name>A0A7J3Z4M5_9CREN</name>
<dbReference type="SUPFAM" id="SSF50891">
    <property type="entry name" value="Cyclophilin-like"/>
    <property type="match status" value="1"/>
</dbReference>
<dbReference type="Gene3D" id="2.40.100.20">
    <property type="match status" value="1"/>
</dbReference>
<evidence type="ECO:0000259" key="1">
    <source>
        <dbReference type="Pfam" id="PF04126"/>
    </source>
</evidence>
<evidence type="ECO:0000313" key="2">
    <source>
        <dbReference type="EMBL" id="HHQ49784.1"/>
    </source>
</evidence>
<dbReference type="InterPro" id="IPR029000">
    <property type="entry name" value="Cyclophilin-like_dom_sf"/>
</dbReference>
<dbReference type="AlphaFoldDB" id="A0A7J3Z4M5"/>
<comment type="caution">
    <text evidence="2">The sequence shown here is derived from an EMBL/GenBank/DDBJ whole genome shotgun (WGS) entry which is preliminary data.</text>
</comment>
<sequence>MHMFLEIVFKELNTSVVVNLEKSVEEVRRVLPFTSTIDVWKQEIYFPTPINISYANKDLAYKARIGSVHWWPPQKALCIFYGFSHQYTPTVELGDLVDPVNVLFDIENGVAVDVMEHKREPSLAKFGEVLERRGFTWSTPLRNGKRVLVAYKIVKSRRISVEASVEPYGIYIESEGIAEFSTDLASIRELSILREVASRHHYARIDLSENGLIVVSACSRHDEEELGKAVEDIEELLKNLR</sequence>
<proteinExistence type="predicted"/>
<protein>
    <recommendedName>
        <fullName evidence="1">Cyclophilin TM1367-like domain-containing protein</fullName>
    </recommendedName>
</protein>
<accession>A0A7J3Z4M5</accession>
<dbReference type="EMBL" id="DRYQ01000004">
    <property type="protein sequence ID" value="HHQ49784.1"/>
    <property type="molecule type" value="Genomic_DNA"/>
</dbReference>
<feature type="domain" description="Cyclophilin TM1367-like" evidence="1">
    <location>
        <begin position="5"/>
        <end position="114"/>
    </location>
</feature>
<gene>
    <name evidence="2" type="ORF">ENM66_00315</name>
</gene>